<organism evidence="1 2">
    <name type="scientific">Danio rerio</name>
    <name type="common">Zebrafish</name>
    <name type="synonym">Brachydanio rerio</name>
    <dbReference type="NCBI Taxonomy" id="7955"/>
    <lineage>
        <taxon>Eukaryota</taxon>
        <taxon>Metazoa</taxon>
        <taxon>Chordata</taxon>
        <taxon>Craniata</taxon>
        <taxon>Vertebrata</taxon>
        <taxon>Euteleostomi</taxon>
        <taxon>Actinopterygii</taxon>
        <taxon>Neopterygii</taxon>
        <taxon>Teleostei</taxon>
        <taxon>Ostariophysi</taxon>
        <taxon>Cypriniformes</taxon>
        <taxon>Danionidae</taxon>
        <taxon>Danioninae</taxon>
        <taxon>Danio</taxon>
    </lineage>
</organism>
<name>A0AC58I6V5_DANRE</name>
<protein>
    <submittedName>
        <fullName evidence="2">Uncharacterized protein mgab isoform X1</fullName>
    </submittedName>
</protein>
<proteinExistence type="predicted"/>
<gene>
    <name evidence="2" type="primary">mgab</name>
</gene>
<dbReference type="RefSeq" id="XP_073789943.1">
    <property type="nucleotide sequence ID" value="XM_073933842.1"/>
</dbReference>
<evidence type="ECO:0000313" key="2">
    <source>
        <dbReference type="RefSeq" id="XP_073789943.1"/>
    </source>
</evidence>
<sequence>MFEHPAAMEITAEGMLGNHDTVKCTNPADSGALVSTEGRPSRVIEATLENESVWSRFHSLGTEMLLTPQGRRMFPCCRFRLRGLDPDLQYFLLMDIAPLDDLRHRFNGEAWEPDGPGEAHLQSPVCFHPDSPAVGQHWMDSPVSFYTVKLTHDSCEREGVLLQPMHRYQPRLYVAPVSACLERAVPLKSPNVHMFTFPKTEFYAVTSYQNPQITRLKIDCNPFMLAFREDETSARLIQNKLKLALTPARTHTAKYTADNHTTSDGEQHLSSTHTSPDECVSGAAVRDSQMARSCQRSPRKAGRRPLSRGQRVVLRRPRPMKRGKKARAKWWTRVKNVQALLDHRKRMQSISTHTDVCMQPDLEDVEGVLFVSFTAKEALDVHVGNMRSSVGSSSPPPPSPSISPSSHTQQLSACVTDPPVTEADRISELELALLQDLKEKKNRQILHPALQKVGVKLNLLDHTAPVDLHYLGVDLPAAVTHTPQEHTPSSSESGFVSRTGKTNDLTRIKGWMEKFSLRSTSGTANSSAFCSEMLDEYLESEGQRISERAEVFSSSDPSPVVYQLPVRSSSYVRTLDSVLQMRTSPSAAATAPQQPSRRVAKRMRISPVRVVSRPVALPQPAVYSAGVGRVRSRRGRKRRRPHISFNRDAVDGAQPSCTEKHTQLRTLEEQALTHGQIHTFISTERARVSLSALLTAQSVLVETPQWSTHIADDGACAKLFCRLGCVCDSLSRESAGSTHCRRVECMFSCTCFKHKILLIRSADHSQSVRSLQTLHPDPEGRPAPAARVTRLWERSAEESDPEPMSTPKPAGALRPAPRTHTHTHTYTLTPRGRPPANRPPNAQVPMEKDPVYLYLESMMTCARVREYNSNPPPQVHILPAKKSSDEALSDTSLLNPSKRPHAAQSPDKPEPTKVLEIISGCNWESQRSRVLKELFQRVQTNTLPSVLSLDDYTVKLLSEHLKKDGPRSMITYKVCVSLSDKEKSAQKECVQKECVEKERVQKERGKEPALKPVPLLCGVMTAGHLKAQRRAPDLHCPIQVNGRTYAQAKLTLGRMGSLHPANRLAAYVTGRIKSFVPSRTRTTAASRRSKYTATRANHSTDVFKKPATQRLSIPRPPGGIRFPKVRRILNALAPPLSAADRVVPASALPPGQQVVLQPVAGMSGVNMCQFNGQMIQLVPVSAAAPMQIQTSTTHSSGGASQEPQSSLQLPANTALPFIIPRIHSVPGRNGFTFASAAAPGVQNNLLNKTGTFSFRICPPSAESQSPAPTGAPQGSVTASTLILPGGYKLIKLINPAEKPDQNNPAEEPDQTIPAEEPDQNKPTEKPDQNNPTKYPDQNNPTEKPAQNNPAEKPDQNNPTDKPDQNKPTEKPAQNNPAEKPDQNNPTEYPDQNNPTEEPAQNNPAEKPDQNNPTEKPDQGNPTEEPDQDNPTEEPDQTIPAEEPAQNNPTEKPDQDNPGKKPDQDNPTEEPDQNNPTEEPDHNNPAEKPDQDNPTEKPDHNNPAEKPDQDNPTEKPDHNNTAEKPDQDNPTEEPDQYNPTEKLEQNNPAEKPDQDNPAMEPYKNNPAEKLEQNNPAEKPDQDNPAEKPDQNNPAEKPDQNNPAEKPDQDNPAERMENSQSSVCVKVEPAEAEEDITTQSAHKPPALIKTEPEHIQIPQLTNDGGTAKFTIKIEDAEADESVPQQQSRRKEEPFQFGGFSFEGLTNSAFSRLSFAVPSPPAEPGEPDGSVQKSLDWLWRGRADVDTHAELSEKPQQNGTLMYSSDGCTTEDSMEQLSEGEVDIETFEENDQIISRLREKARRKIQSRVPPPPPRSRQLKVKPVKSCTAHPVRLMSDLLLYRRTRRLNQPIREKRRQLELLQSERTLRRTMCVREQSISTEELLHQACELITSLEDHSRFLIEEKRALMRQHSHYQTLICISQASVAAEQKTGEHPEDTPQTHTPSAVNRTSRLPSVILRSFRTAHLLTPTD</sequence>
<keyword evidence="1" id="KW-1185">Reference proteome</keyword>
<accession>A0AC58I6V5</accession>
<reference evidence="2" key="1">
    <citation type="submission" date="2025-08" db="UniProtKB">
        <authorList>
            <consortium name="RefSeq"/>
        </authorList>
    </citation>
    <scope>IDENTIFICATION</scope>
    <source>
        <strain evidence="2">Tuebingen</strain>
        <tissue evidence="2">Fibroblasts and whole tissue</tissue>
    </source>
</reference>
<evidence type="ECO:0000313" key="1">
    <source>
        <dbReference type="Proteomes" id="UP000000437"/>
    </source>
</evidence>
<dbReference type="Proteomes" id="UP000000437">
    <property type="component" value="Chromosome 20"/>
</dbReference>